<evidence type="ECO:0000259" key="1">
    <source>
        <dbReference type="Pfam" id="PF26353"/>
    </source>
</evidence>
<dbReference type="Pfam" id="PF26353">
    <property type="entry name" value="YhfM"/>
    <property type="match status" value="1"/>
</dbReference>
<dbReference type="InterPro" id="IPR058780">
    <property type="entry name" value="YhfM-like_dom"/>
</dbReference>
<name>A0A160IKP4_9BACL</name>
<dbReference type="STRING" id="1221500.ABE65_002830"/>
<protein>
    <recommendedName>
        <fullName evidence="1">YhfM-like domain-containing protein</fullName>
    </recommendedName>
</protein>
<proteinExistence type="predicted"/>
<dbReference type="Proteomes" id="UP000076623">
    <property type="component" value="Chromosome"/>
</dbReference>
<dbReference type="EMBL" id="CP015378">
    <property type="protein sequence ID" value="ANC75822.1"/>
    <property type="molecule type" value="Genomic_DNA"/>
</dbReference>
<reference evidence="2 3" key="1">
    <citation type="submission" date="2016-04" db="EMBL/GenBank/DDBJ databases">
        <title>Complete genome sequence of Fictibacillus phosphorivorans G25-29, a strain toxic to nematodes.</title>
        <authorList>
            <person name="Zheng Z."/>
        </authorList>
    </citation>
    <scope>NUCLEOTIDE SEQUENCE [LARGE SCALE GENOMIC DNA]</scope>
    <source>
        <strain evidence="2 3">G25-29</strain>
    </source>
</reference>
<organism evidence="2 3">
    <name type="scientific">Fictibacillus phosphorivorans</name>
    <dbReference type="NCBI Taxonomy" id="1221500"/>
    <lineage>
        <taxon>Bacteria</taxon>
        <taxon>Bacillati</taxon>
        <taxon>Bacillota</taxon>
        <taxon>Bacilli</taxon>
        <taxon>Bacillales</taxon>
        <taxon>Fictibacillaceae</taxon>
        <taxon>Fictibacillus</taxon>
    </lineage>
</organism>
<gene>
    <name evidence="2" type="ORF">ABE65_002830</name>
</gene>
<evidence type="ECO:0000313" key="2">
    <source>
        <dbReference type="EMBL" id="ANC75822.1"/>
    </source>
</evidence>
<sequence length="160" mass="18239">MFTGALKPFKNTNRLTLKRISRGVKMKKSFLKLFFITLSILLAGCSVYSESKETAPNLIMQDTKEMLIVTGEVKKTFKNNKAVRIARDAIQSAERIPGILNVSKNNLEMTLVDLNGNKENYLLWLRKNSDSGMIMYADDTSTGYTLQRVDIVKFKKLFNF</sequence>
<feature type="domain" description="YhfM-like" evidence="1">
    <location>
        <begin position="74"/>
        <end position="158"/>
    </location>
</feature>
<dbReference type="KEGG" id="fpn:ABE65_002830"/>
<dbReference type="AlphaFoldDB" id="A0A160IKP4"/>
<keyword evidence="3" id="KW-1185">Reference proteome</keyword>
<evidence type="ECO:0000313" key="3">
    <source>
        <dbReference type="Proteomes" id="UP000076623"/>
    </source>
</evidence>
<accession>A0A160IKP4</accession>